<dbReference type="Proteomes" id="UP001200513">
    <property type="component" value="Chromosome"/>
</dbReference>
<protein>
    <submittedName>
        <fullName evidence="1">Uncharacterized protein</fullName>
    </submittedName>
</protein>
<proteinExistence type="predicted"/>
<gene>
    <name evidence="1" type="ORF">K9W46_08265</name>
</gene>
<dbReference type="EMBL" id="CP084167">
    <property type="protein sequence ID" value="UJG42395.1"/>
    <property type="molecule type" value="Genomic_DNA"/>
</dbReference>
<name>A0A9Y1BP98_9ARCH</name>
<accession>A0A9Y1BP98</accession>
<sequence length="52" mass="6052">MIAMSERELIQLLIQWRSVAQMLERDEFKKLAGDEKGVIAALLLILLELQKR</sequence>
<organism evidence="1">
    <name type="scientific">Candidatus Heimdallarchaeum endolithica</name>
    <dbReference type="NCBI Taxonomy" id="2876572"/>
    <lineage>
        <taxon>Archaea</taxon>
        <taxon>Promethearchaeati</taxon>
        <taxon>Candidatus Heimdallarchaeota</taxon>
        <taxon>Candidatus Heimdallarchaeia (ex Rinke et al. 2021) (nom. nud.)</taxon>
        <taxon>Candidatus Heimdallarchaeales</taxon>
        <taxon>Candidatus Heimdallarchaeaceae</taxon>
        <taxon>Candidatus Heimdallarchaeum</taxon>
    </lineage>
</organism>
<reference evidence="1" key="1">
    <citation type="journal article" date="2022" name="Nat. Microbiol.">
        <title>Unique mobile elements and scalable gene flow at the prokaryote-eukaryote boundary revealed by circularized Asgard archaea genomes.</title>
        <authorList>
            <person name="Wu F."/>
            <person name="Speth D.R."/>
            <person name="Philosof A."/>
            <person name="Cremiere A."/>
            <person name="Narayanan A."/>
            <person name="Barco R.A."/>
            <person name="Connon S.A."/>
            <person name="Amend J.P."/>
            <person name="Antoshechkin I.A."/>
            <person name="Orphan V.J."/>
        </authorList>
    </citation>
    <scope>NUCLEOTIDE SEQUENCE</scope>
    <source>
        <strain evidence="1">PR6</strain>
    </source>
</reference>
<evidence type="ECO:0000313" key="1">
    <source>
        <dbReference type="EMBL" id="UJG42395.1"/>
    </source>
</evidence>
<dbReference type="AlphaFoldDB" id="A0A9Y1BP98"/>